<dbReference type="InterPro" id="IPR044278">
    <property type="entry name" value="BHLH95-like"/>
</dbReference>
<evidence type="ECO:0000256" key="1">
    <source>
        <dbReference type="ARBA" id="ARBA00004123"/>
    </source>
</evidence>
<feature type="domain" description="BHLH" evidence="7">
    <location>
        <begin position="50"/>
        <end position="113"/>
    </location>
</feature>
<evidence type="ECO:0000259" key="7">
    <source>
        <dbReference type="PROSITE" id="PS50888"/>
    </source>
</evidence>
<feature type="region of interest" description="Disordered" evidence="6">
    <location>
        <begin position="1"/>
        <end position="55"/>
    </location>
</feature>
<dbReference type="Gene3D" id="4.10.280.10">
    <property type="entry name" value="Helix-loop-helix DNA-binding domain"/>
    <property type="match status" value="1"/>
</dbReference>
<keyword evidence="9" id="KW-1185">Reference proteome</keyword>
<dbReference type="Pfam" id="PF00010">
    <property type="entry name" value="HLH"/>
    <property type="match status" value="1"/>
</dbReference>
<accession>A0AAV0KRL4</accession>
<dbReference type="InterPro" id="IPR045239">
    <property type="entry name" value="bHLH95_bHLH"/>
</dbReference>
<evidence type="ECO:0000313" key="8">
    <source>
        <dbReference type="EMBL" id="CAI0424651.1"/>
    </source>
</evidence>
<evidence type="ECO:0000256" key="5">
    <source>
        <dbReference type="ARBA" id="ARBA00023242"/>
    </source>
</evidence>
<comment type="caution">
    <text evidence="8">The sequence shown here is derived from an EMBL/GenBank/DDBJ whole genome shotgun (WGS) entry which is preliminary data.</text>
</comment>
<dbReference type="PANTHER" id="PTHR46772">
    <property type="entry name" value="BHLH DOMAIN-CONTAINING PROTEIN"/>
    <property type="match status" value="1"/>
</dbReference>
<dbReference type="AlphaFoldDB" id="A0AAV0KRL4"/>
<dbReference type="GO" id="GO:0046983">
    <property type="term" value="F:protein dimerization activity"/>
    <property type="evidence" value="ECO:0007669"/>
    <property type="project" value="InterPro"/>
</dbReference>
<dbReference type="InterPro" id="IPR011598">
    <property type="entry name" value="bHLH_dom"/>
</dbReference>
<organism evidence="8 9">
    <name type="scientific">Linum tenue</name>
    <dbReference type="NCBI Taxonomy" id="586396"/>
    <lineage>
        <taxon>Eukaryota</taxon>
        <taxon>Viridiplantae</taxon>
        <taxon>Streptophyta</taxon>
        <taxon>Embryophyta</taxon>
        <taxon>Tracheophyta</taxon>
        <taxon>Spermatophyta</taxon>
        <taxon>Magnoliopsida</taxon>
        <taxon>eudicotyledons</taxon>
        <taxon>Gunneridae</taxon>
        <taxon>Pentapetalae</taxon>
        <taxon>rosids</taxon>
        <taxon>fabids</taxon>
        <taxon>Malpighiales</taxon>
        <taxon>Linaceae</taxon>
        <taxon>Linum</taxon>
    </lineage>
</organism>
<sequence>MKSRNSSSTTLVDTPAAALKVAQNNKRGSSSLKNRGKGVVKEGGGEGDQSEQQVHIWTERERRKRMRTMFTNLQALLPQLPSKAGGGSCGQFPESSLSVEDTFKLAAGEMNLWLLSC</sequence>
<dbReference type="EMBL" id="CAMGYJ010000005">
    <property type="protein sequence ID" value="CAI0424651.1"/>
    <property type="molecule type" value="Genomic_DNA"/>
</dbReference>
<evidence type="ECO:0000313" key="9">
    <source>
        <dbReference type="Proteomes" id="UP001154282"/>
    </source>
</evidence>
<evidence type="ECO:0000256" key="2">
    <source>
        <dbReference type="ARBA" id="ARBA00023015"/>
    </source>
</evidence>
<feature type="compositionally biased region" description="Polar residues" evidence="6">
    <location>
        <begin position="22"/>
        <end position="33"/>
    </location>
</feature>
<evidence type="ECO:0000256" key="4">
    <source>
        <dbReference type="ARBA" id="ARBA00023163"/>
    </source>
</evidence>
<keyword evidence="4" id="KW-0804">Transcription</keyword>
<feature type="compositionally biased region" description="Polar residues" evidence="6">
    <location>
        <begin position="1"/>
        <end position="12"/>
    </location>
</feature>
<dbReference type="GO" id="GO:0003677">
    <property type="term" value="F:DNA binding"/>
    <property type="evidence" value="ECO:0007669"/>
    <property type="project" value="UniProtKB-KW"/>
</dbReference>
<dbReference type="PANTHER" id="PTHR46772:SF8">
    <property type="entry name" value="TRANSCRIPTION FACTOR BHLH95"/>
    <property type="match status" value="1"/>
</dbReference>
<proteinExistence type="predicted"/>
<reference evidence="8" key="1">
    <citation type="submission" date="2022-08" db="EMBL/GenBank/DDBJ databases">
        <authorList>
            <person name="Gutierrez-Valencia J."/>
        </authorList>
    </citation>
    <scope>NUCLEOTIDE SEQUENCE</scope>
</reference>
<evidence type="ECO:0000256" key="3">
    <source>
        <dbReference type="ARBA" id="ARBA00023125"/>
    </source>
</evidence>
<comment type="subcellular location">
    <subcellularLocation>
        <location evidence="1">Nucleus</location>
    </subcellularLocation>
</comment>
<evidence type="ECO:0000256" key="6">
    <source>
        <dbReference type="SAM" id="MobiDB-lite"/>
    </source>
</evidence>
<dbReference type="Proteomes" id="UP001154282">
    <property type="component" value="Unassembled WGS sequence"/>
</dbReference>
<dbReference type="SUPFAM" id="SSF47459">
    <property type="entry name" value="HLH, helix-loop-helix DNA-binding domain"/>
    <property type="match status" value="1"/>
</dbReference>
<keyword evidence="3" id="KW-0238">DNA-binding</keyword>
<gene>
    <name evidence="8" type="ORF">LITE_LOCUS20034</name>
</gene>
<dbReference type="GO" id="GO:0003700">
    <property type="term" value="F:DNA-binding transcription factor activity"/>
    <property type="evidence" value="ECO:0007669"/>
    <property type="project" value="InterPro"/>
</dbReference>
<name>A0AAV0KRL4_9ROSI</name>
<keyword evidence="5" id="KW-0539">Nucleus</keyword>
<dbReference type="GO" id="GO:0005634">
    <property type="term" value="C:nucleus"/>
    <property type="evidence" value="ECO:0007669"/>
    <property type="project" value="UniProtKB-SubCell"/>
</dbReference>
<protein>
    <recommendedName>
        <fullName evidence="7">BHLH domain-containing protein</fullName>
    </recommendedName>
</protein>
<keyword evidence="2" id="KW-0805">Transcription regulation</keyword>
<dbReference type="InterPro" id="IPR036638">
    <property type="entry name" value="HLH_DNA-bd_sf"/>
</dbReference>
<dbReference type="CDD" id="cd11393">
    <property type="entry name" value="bHLH_AtbHLH_like"/>
    <property type="match status" value="1"/>
</dbReference>
<dbReference type="GO" id="GO:0009960">
    <property type="term" value="P:endosperm development"/>
    <property type="evidence" value="ECO:0007669"/>
    <property type="project" value="InterPro"/>
</dbReference>
<dbReference type="PROSITE" id="PS50888">
    <property type="entry name" value="BHLH"/>
    <property type="match status" value="1"/>
</dbReference>